<dbReference type="Pfam" id="PF00589">
    <property type="entry name" value="Phage_integrase"/>
    <property type="match status" value="1"/>
</dbReference>
<dbReference type="Proteomes" id="UP000315131">
    <property type="component" value="Unassembled WGS sequence"/>
</dbReference>
<dbReference type="InterPro" id="IPR002104">
    <property type="entry name" value="Integrase_catalytic"/>
</dbReference>
<comment type="caution">
    <text evidence="4">The sequence shown here is derived from an EMBL/GenBank/DDBJ whole genome shotgun (WGS) entry which is preliminary data.</text>
</comment>
<name>A0A550I3E9_9FLAO</name>
<dbReference type="Gene3D" id="1.10.443.10">
    <property type="entry name" value="Intergrase catalytic core"/>
    <property type="match status" value="1"/>
</dbReference>
<organism evidence="4 5">
    <name type="scientific">Christiangramia sabulilitoris</name>
    <dbReference type="NCBI Taxonomy" id="2583991"/>
    <lineage>
        <taxon>Bacteria</taxon>
        <taxon>Pseudomonadati</taxon>
        <taxon>Bacteroidota</taxon>
        <taxon>Flavobacteriia</taxon>
        <taxon>Flavobacteriales</taxon>
        <taxon>Flavobacteriaceae</taxon>
        <taxon>Christiangramia</taxon>
    </lineage>
</organism>
<reference evidence="4 5" key="1">
    <citation type="submission" date="2019-06" db="EMBL/GenBank/DDBJ databases">
        <title>Gramella sabulilitoris sp. nov., isolated from a marine sand.</title>
        <authorList>
            <person name="Yoon J.-H."/>
        </authorList>
    </citation>
    <scope>NUCLEOTIDE SEQUENCE [LARGE SCALE GENOMIC DNA]</scope>
    <source>
        <strain evidence="4 5">HSMS-1</strain>
    </source>
</reference>
<dbReference type="InterPro" id="IPR011010">
    <property type="entry name" value="DNA_brk_join_enz"/>
</dbReference>
<keyword evidence="1" id="KW-0238">DNA-binding</keyword>
<dbReference type="AlphaFoldDB" id="A0A550I3E9"/>
<dbReference type="InterPro" id="IPR013762">
    <property type="entry name" value="Integrase-like_cat_sf"/>
</dbReference>
<gene>
    <name evidence="4" type="ORF">FGM01_08840</name>
</gene>
<dbReference type="InterPro" id="IPR010998">
    <property type="entry name" value="Integrase_recombinase_N"/>
</dbReference>
<keyword evidence="2" id="KW-0233">DNA recombination</keyword>
<evidence type="ECO:0000256" key="2">
    <source>
        <dbReference type="ARBA" id="ARBA00023172"/>
    </source>
</evidence>
<keyword evidence="5" id="KW-1185">Reference proteome</keyword>
<feature type="domain" description="Tyr recombinase" evidence="3">
    <location>
        <begin position="222"/>
        <end position="408"/>
    </location>
</feature>
<dbReference type="OrthoDB" id="892893at2"/>
<evidence type="ECO:0000256" key="1">
    <source>
        <dbReference type="ARBA" id="ARBA00023125"/>
    </source>
</evidence>
<evidence type="ECO:0000313" key="5">
    <source>
        <dbReference type="Proteomes" id="UP000315131"/>
    </source>
</evidence>
<evidence type="ECO:0000313" key="4">
    <source>
        <dbReference type="EMBL" id="TRO65495.1"/>
    </source>
</evidence>
<dbReference type="Gene3D" id="1.10.150.130">
    <property type="match status" value="1"/>
</dbReference>
<protein>
    <submittedName>
        <fullName evidence="4">Site-specific integrase</fullName>
    </submittedName>
</protein>
<evidence type="ECO:0000259" key="3">
    <source>
        <dbReference type="Pfam" id="PF00589"/>
    </source>
</evidence>
<dbReference type="RefSeq" id="WP_143410811.1">
    <property type="nucleotide sequence ID" value="NZ_VHSF01000002.1"/>
</dbReference>
<dbReference type="GO" id="GO:0003677">
    <property type="term" value="F:DNA binding"/>
    <property type="evidence" value="ECO:0007669"/>
    <property type="project" value="UniProtKB-KW"/>
</dbReference>
<proteinExistence type="predicted"/>
<sequence length="421" mass="50216">MATVNFLYRSKKEKAPVNLRLLFRYNEKDNVIGGKTQEIISKDYWQNFHDKKRIKDIEMRNLQTEVNQQLSKLESFILDEYYKSDPSRIDKPWLESVISNFYNPNQTGKEIPKDLIGYIEYYLDYRKNEISKSNVKKVNIAKNKMLRLQKELRRTIYIKDINEGFKKAYVDFSNKHNYSQNTQQRELVLIKTICFHAKHLGLDIHHQLDGLKLQREEVKHIYLTPEEIEKVEKLKLKEDYLNNARDWLLISYFTGQRVSDFMRFTKDMIRREDGKFLLEFRQKKTKKLMSIPFTKKAREVTEKYNGNFPRAISAQKYNDYIKIVCKKAQINEEVQGKRRVSIAPDGVTPTKNDYRDILDTFKKWELVTSHIGRRSFATNHYGRVPTTYLRTITGHTSEKAFLNYIKKSNKDLALDAYNYFE</sequence>
<dbReference type="EMBL" id="VHSF01000002">
    <property type="protein sequence ID" value="TRO65495.1"/>
    <property type="molecule type" value="Genomic_DNA"/>
</dbReference>
<dbReference type="GO" id="GO:0015074">
    <property type="term" value="P:DNA integration"/>
    <property type="evidence" value="ECO:0007669"/>
    <property type="project" value="InterPro"/>
</dbReference>
<dbReference type="SUPFAM" id="SSF56349">
    <property type="entry name" value="DNA breaking-rejoining enzymes"/>
    <property type="match status" value="1"/>
</dbReference>
<dbReference type="GO" id="GO:0006310">
    <property type="term" value="P:DNA recombination"/>
    <property type="evidence" value="ECO:0007669"/>
    <property type="project" value="UniProtKB-KW"/>
</dbReference>
<accession>A0A550I3E9</accession>